<feature type="transmembrane region" description="Helical" evidence="1">
    <location>
        <begin position="54"/>
        <end position="79"/>
    </location>
</feature>
<feature type="transmembrane region" description="Helical" evidence="1">
    <location>
        <begin position="24"/>
        <end position="42"/>
    </location>
</feature>
<reference evidence="2" key="1">
    <citation type="submission" date="2023-04" db="EMBL/GenBank/DDBJ databases">
        <title>Sphingomonas sp. MAHUQ-71 isolated from rice field.</title>
        <authorList>
            <person name="Huq M.A."/>
        </authorList>
    </citation>
    <scope>NUCLEOTIDE SEQUENCE</scope>
    <source>
        <strain evidence="2">MAHUQ-71</strain>
    </source>
</reference>
<organism evidence="2 3">
    <name type="scientific">Sphingomonas oryzagri</name>
    <dbReference type="NCBI Taxonomy" id="3042314"/>
    <lineage>
        <taxon>Bacteria</taxon>
        <taxon>Pseudomonadati</taxon>
        <taxon>Pseudomonadota</taxon>
        <taxon>Alphaproteobacteria</taxon>
        <taxon>Sphingomonadales</taxon>
        <taxon>Sphingomonadaceae</taxon>
        <taxon>Sphingomonas</taxon>
    </lineage>
</organism>
<keyword evidence="1" id="KW-0812">Transmembrane</keyword>
<evidence type="ECO:0000313" key="3">
    <source>
        <dbReference type="Proteomes" id="UP001160625"/>
    </source>
</evidence>
<sequence>MLGLLAAIVAIILGAAGPRFRWKGAGWLAAVAIFIGMIATLLEQREASTRGAEFVVTPASILLGLLLQAVFMLTFYGMATLARWSWRGLTRVEDEIPPADG</sequence>
<keyword evidence="1" id="KW-0472">Membrane</keyword>
<gene>
    <name evidence="2" type="ORF">QGN17_03760</name>
</gene>
<evidence type="ECO:0000256" key="1">
    <source>
        <dbReference type="SAM" id="Phobius"/>
    </source>
</evidence>
<dbReference type="Proteomes" id="UP001160625">
    <property type="component" value="Unassembled WGS sequence"/>
</dbReference>
<name>A0ABT6MXS8_9SPHN</name>
<evidence type="ECO:0000313" key="2">
    <source>
        <dbReference type="EMBL" id="MDH7637840.1"/>
    </source>
</evidence>
<proteinExistence type="predicted"/>
<keyword evidence="1" id="KW-1133">Transmembrane helix</keyword>
<dbReference type="RefSeq" id="WP_281043179.1">
    <property type="nucleotide sequence ID" value="NZ_JARYGZ010000001.1"/>
</dbReference>
<accession>A0ABT6MXS8</accession>
<keyword evidence="3" id="KW-1185">Reference proteome</keyword>
<protein>
    <submittedName>
        <fullName evidence="2">Uncharacterized protein</fullName>
    </submittedName>
</protein>
<dbReference type="EMBL" id="JARYGZ010000001">
    <property type="protein sequence ID" value="MDH7637840.1"/>
    <property type="molecule type" value="Genomic_DNA"/>
</dbReference>
<comment type="caution">
    <text evidence="2">The sequence shown here is derived from an EMBL/GenBank/DDBJ whole genome shotgun (WGS) entry which is preliminary data.</text>
</comment>